<feature type="domain" description="Methyltransferase FkbM" evidence="1">
    <location>
        <begin position="1"/>
        <end position="131"/>
    </location>
</feature>
<evidence type="ECO:0000313" key="2">
    <source>
        <dbReference type="EMBL" id="SVE29289.1"/>
    </source>
</evidence>
<dbReference type="PANTHER" id="PTHR34203">
    <property type="entry name" value="METHYLTRANSFERASE, FKBM FAMILY PROTEIN"/>
    <property type="match status" value="1"/>
</dbReference>
<dbReference type="InterPro" id="IPR006342">
    <property type="entry name" value="FkbM_mtfrase"/>
</dbReference>
<dbReference type="Gene3D" id="3.40.50.150">
    <property type="entry name" value="Vaccinia Virus protein VP39"/>
    <property type="match status" value="1"/>
</dbReference>
<organism evidence="2">
    <name type="scientific">marine metagenome</name>
    <dbReference type="NCBI Taxonomy" id="408172"/>
    <lineage>
        <taxon>unclassified sequences</taxon>
        <taxon>metagenomes</taxon>
        <taxon>ecological metagenomes</taxon>
    </lineage>
</organism>
<dbReference type="Pfam" id="PF05050">
    <property type="entry name" value="Methyltransf_21"/>
    <property type="match status" value="1"/>
</dbReference>
<evidence type="ECO:0000259" key="1">
    <source>
        <dbReference type="Pfam" id="PF05050"/>
    </source>
</evidence>
<feature type="non-terminal residue" evidence="2">
    <location>
        <position position="1"/>
    </location>
</feature>
<dbReference type="PANTHER" id="PTHR34203:SF15">
    <property type="entry name" value="SLL1173 PROTEIN"/>
    <property type="match status" value="1"/>
</dbReference>
<dbReference type="AlphaFoldDB" id="A0A383CB33"/>
<accession>A0A383CB33</accession>
<protein>
    <recommendedName>
        <fullName evidence="1">Methyltransferase FkbM domain-containing protein</fullName>
    </recommendedName>
</protein>
<dbReference type="SUPFAM" id="SSF53335">
    <property type="entry name" value="S-adenosyl-L-methionine-dependent methyltransferases"/>
    <property type="match status" value="1"/>
</dbReference>
<dbReference type="InterPro" id="IPR029063">
    <property type="entry name" value="SAM-dependent_MTases_sf"/>
</dbReference>
<sequence>EPVKETYKKLLKNIDLNQISNKVTTSNIAIGEDEDIVCISNTKGALNRVVKNKKQTTEVVIQKTLDVLSIKEKPSLLKIDVEGYEVHVLKGGKNTLTCPELQGLIIELNGNSKKYGATDAQIHKTLISYGFNPICYNPFNRNVKELNNYNIHKQNTIYIKDIKGVQEIIKKSQKYQVGKYRL</sequence>
<dbReference type="NCBIfam" id="TIGR01444">
    <property type="entry name" value="fkbM_fam"/>
    <property type="match status" value="1"/>
</dbReference>
<name>A0A383CB33_9ZZZZ</name>
<dbReference type="InterPro" id="IPR052514">
    <property type="entry name" value="SAM-dependent_MTase"/>
</dbReference>
<dbReference type="EMBL" id="UINC01207275">
    <property type="protein sequence ID" value="SVE29289.1"/>
    <property type="molecule type" value="Genomic_DNA"/>
</dbReference>
<proteinExistence type="predicted"/>
<reference evidence="2" key="1">
    <citation type="submission" date="2018-05" db="EMBL/GenBank/DDBJ databases">
        <authorList>
            <person name="Lanie J.A."/>
            <person name="Ng W.-L."/>
            <person name="Kazmierczak K.M."/>
            <person name="Andrzejewski T.M."/>
            <person name="Davidsen T.M."/>
            <person name="Wayne K.J."/>
            <person name="Tettelin H."/>
            <person name="Glass J.I."/>
            <person name="Rusch D."/>
            <person name="Podicherti R."/>
            <person name="Tsui H.-C.T."/>
            <person name="Winkler M.E."/>
        </authorList>
    </citation>
    <scope>NUCLEOTIDE SEQUENCE</scope>
</reference>
<gene>
    <name evidence="2" type="ORF">METZ01_LOCUS482143</name>
</gene>